<evidence type="ECO:0000256" key="7">
    <source>
        <dbReference type="ARBA" id="ARBA00022927"/>
    </source>
</evidence>
<dbReference type="SUPFAM" id="SSF74653">
    <property type="entry name" value="TolA/TonB C-terminal domain"/>
    <property type="match status" value="1"/>
</dbReference>
<accession>A0A7Y3TVE7</accession>
<dbReference type="GO" id="GO:0031992">
    <property type="term" value="F:energy transducer activity"/>
    <property type="evidence" value="ECO:0007669"/>
    <property type="project" value="InterPro"/>
</dbReference>
<evidence type="ECO:0000256" key="4">
    <source>
        <dbReference type="ARBA" id="ARBA00022475"/>
    </source>
</evidence>
<keyword evidence="6" id="KW-0812">Transmembrane</keyword>
<dbReference type="GO" id="GO:0015031">
    <property type="term" value="P:protein transport"/>
    <property type="evidence" value="ECO:0007669"/>
    <property type="project" value="UniProtKB-UniRule"/>
</dbReference>
<comment type="similarity">
    <text evidence="2 10">Belongs to the TonB family.</text>
</comment>
<dbReference type="PANTHER" id="PTHR33446">
    <property type="entry name" value="PROTEIN TONB-RELATED"/>
    <property type="match status" value="1"/>
</dbReference>
<comment type="function">
    <text evidence="10">Interacts with outer membrane receptor proteins that carry out high-affinity binding and energy dependent uptake into the periplasmic space of specific substrates. It could act to transduce energy from the cytoplasmic membrane to specific energy-requiring processes in the outer membrane, resulting in the release into the periplasm of ligands bound by these outer membrane proteins.</text>
</comment>
<feature type="region of interest" description="Disordered" evidence="11">
    <location>
        <begin position="47"/>
        <end position="188"/>
    </location>
</feature>
<feature type="domain" description="TonB C-terminal" evidence="12">
    <location>
        <begin position="166"/>
        <end position="253"/>
    </location>
</feature>
<dbReference type="GO" id="GO:0030288">
    <property type="term" value="C:outer membrane-bounded periplasmic space"/>
    <property type="evidence" value="ECO:0007669"/>
    <property type="project" value="InterPro"/>
</dbReference>
<comment type="subcellular location">
    <subcellularLocation>
        <location evidence="1 10">Cell inner membrane</location>
        <topology evidence="1 10">Single-pass membrane protein</topology>
        <orientation evidence="1 10">Periplasmic side</orientation>
    </subcellularLocation>
</comment>
<evidence type="ECO:0000256" key="6">
    <source>
        <dbReference type="ARBA" id="ARBA00022692"/>
    </source>
</evidence>
<comment type="caution">
    <text evidence="13">The sequence shown here is derived from an EMBL/GenBank/DDBJ whole genome shotgun (WGS) entry which is preliminary data.</text>
</comment>
<reference evidence="13 14" key="1">
    <citation type="submission" date="2020-05" db="EMBL/GenBank/DDBJ databases">
        <authorList>
            <person name="Ruan W."/>
            <person name="Jeon C.O."/>
            <person name="Chun B.H."/>
        </authorList>
    </citation>
    <scope>NUCLEOTIDE SEQUENCE [LARGE SCALE GENOMIC DNA]</scope>
    <source>
        <strain evidence="13 14">TBZ9</strain>
    </source>
</reference>
<organism evidence="13 14">
    <name type="scientific">Vreelandella azerica</name>
    <dbReference type="NCBI Taxonomy" id="2732867"/>
    <lineage>
        <taxon>Bacteria</taxon>
        <taxon>Pseudomonadati</taxon>
        <taxon>Pseudomonadota</taxon>
        <taxon>Gammaproteobacteria</taxon>
        <taxon>Oceanospirillales</taxon>
        <taxon>Halomonadaceae</taxon>
        <taxon>Vreelandella</taxon>
    </lineage>
</organism>
<keyword evidence="14" id="KW-1185">Reference proteome</keyword>
<evidence type="ECO:0000256" key="9">
    <source>
        <dbReference type="ARBA" id="ARBA00023136"/>
    </source>
</evidence>
<dbReference type="PROSITE" id="PS52015">
    <property type="entry name" value="TONB_CTD"/>
    <property type="match status" value="1"/>
</dbReference>
<feature type="compositionally biased region" description="Basic and acidic residues" evidence="11">
    <location>
        <begin position="100"/>
        <end position="120"/>
    </location>
</feature>
<dbReference type="InterPro" id="IPR037682">
    <property type="entry name" value="TonB_C"/>
</dbReference>
<keyword evidence="9" id="KW-0472">Membrane</keyword>
<evidence type="ECO:0000256" key="5">
    <source>
        <dbReference type="ARBA" id="ARBA00022519"/>
    </source>
</evidence>
<dbReference type="Gene3D" id="3.30.2420.10">
    <property type="entry name" value="TonB"/>
    <property type="match status" value="1"/>
</dbReference>
<evidence type="ECO:0000256" key="11">
    <source>
        <dbReference type="SAM" id="MobiDB-lite"/>
    </source>
</evidence>
<evidence type="ECO:0000256" key="10">
    <source>
        <dbReference type="RuleBase" id="RU362123"/>
    </source>
</evidence>
<feature type="compositionally biased region" description="Low complexity" evidence="11">
    <location>
        <begin position="147"/>
        <end position="163"/>
    </location>
</feature>
<gene>
    <name evidence="13" type="ORF">HLB35_02990</name>
</gene>
<proteinExistence type="inferred from homology"/>
<keyword evidence="7 10" id="KW-0653">Protein transport</keyword>
<dbReference type="InterPro" id="IPR003538">
    <property type="entry name" value="TonB"/>
</dbReference>
<dbReference type="Pfam" id="PF03544">
    <property type="entry name" value="TonB_C"/>
    <property type="match status" value="1"/>
</dbReference>
<reference evidence="13 14" key="2">
    <citation type="submission" date="2020-06" db="EMBL/GenBank/DDBJ databases">
        <title>Halomonas songnenensis sp. nov., a moderately halophilic bacterium isolated from saline and alkaline soils.</title>
        <authorList>
            <person name="Jiang J."/>
            <person name="Pan Y."/>
        </authorList>
    </citation>
    <scope>NUCLEOTIDE SEQUENCE [LARGE SCALE GENOMIC DNA]</scope>
    <source>
        <strain evidence="13 14">TBZ9</strain>
    </source>
</reference>
<evidence type="ECO:0000313" key="13">
    <source>
        <dbReference type="EMBL" id="NOG30986.1"/>
    </source>
</evidence>
<dbReference type="RefSeq" id="WP_171701427.1">
    <property type="nucleotide sequence ID" value="NZ_JABFHI010000001.1"/>
</dbReference>
<evidence type="ECO:0000256" key="3">
    <source>
        <dbReference type="ARBA" id="ARBA00022448"/>
    </source>
</evidence>
<keyword evidence="8" id="KW-1133">Transmembrane helix</keyword>
<dbReference type="GO" id="GO:0055085">
    <property type="term" value="P:transmembrane transport"/>
    <property type="evidence" value="ECO:0007669"/>
    <property type="project" value="InterPro"/>
</dbReference>
<dbReference type="GO" id="GO:0015891">
    <property type="term" value="P:siderophore transport"/>
    <property type="evidence" value="ECO:0007669"/>
    <property type="project" value="InterPro"/>
</dbReference>
<protein>
    <recommendedName>
        <fullName evidence="10">Protein TonB</fullName>
    </recommendedName>
</protein>
<dbReference type="AlphaFoldDB" id="A0A7Y3TVE7"/>
<dbReference type="GO" id="GO:0098797">
    <property type="term" value="C:plasma membrane protein complex"/>
    <property type="evidence" value="ECO:0007669"/>
    <property type="project" value="TreeGrafter"/>
</dbReference>
<dbReference type="InterPro" id="IPR051045">
    <property type="entry name" value="TonB-dependent_transducer"/>
</dbReference>
<name>A0A7Y3TVE7_9GAMM</name>
<keyword evidence="3 10" id="KW-0813">Transport</keyword>
<keyword evidence="4 10" id="KW-1003">Cell membrane</keyword>
<dbReference type="Proteomes" id="UP000588806">
    <property type="component" value="Unassembled WGS sequence"/>
</dbReference>
<evidence type="ECO:0000256" key="8">
    <source>
        <dbReference type="ARBA" id="ARBA00022989"/>
    </source>
</evidence>
<evidence type="ECO:0000313" key="14">
    <source>
        <dbReference type="Proteomes" id="UP000588806"/>
    </source>
</evidence>
<feature type="compositionally biased region" description="Low complexity" evidence="11">
    <location>
        <begin position="51"/>
        <end position="67"/>
    </location>
</feature>
<evidence type="ECO:0000256" key="2">
    <source>
        <dbReference type="ARBA" id="ARBA00006555"/>
    </source>
</evidence>
<dbReference type="NCBIfam" id="TIGR01352">
    <property type="entry name" value="tonB_Cterm"/>
    <property type="match status" value="1"/>
</dbReference>
<dbReference type="PRINTS" id="PR01374">
    <property type="entry name" value="TONBPROTEIN"/>
</dbReference>
<keyword evidence="5 10" id="KW-0997">Cell inner membrane</keyword>
<evidence type="ECO:0000259" key="12">
    <source>
        <dbReference type="PROSITE" id="PS52015"/>
    </source>
</evidence>
<sequence>MIRHLLSMLGGMTLAVGLFWLLALLVTPPERPVEAPEMTLSMTLLEATESTETPPEQAAQTPAASESLPDTETPPPQVEQAPDALPDADSQVVVNDSEAPEPKPEPEPGPKPKPKPKPEPEPGPEPEPEPTPQADAASKSTAEHAFASPQQDAPAQAQAAPSDEPVSVGQLAPASRVNPTYPRRAQRRGLEGFVEVTFVIRRDGSVDSSTIRVTRAQPKRVFEEAALDAIARWQFEASEQLRRATQRIEFQLR</sequence>
<dbReference type="EMBL" id="JABFHI010000001">
    <property type="protein sequence ID" value="NOG30986.1"/>
    <property type="molecule type" value="Genomic_DNA"/>
</dbReference>
<evidence type="ECO:0000256" key="1">
    <source>
        <dbReference type="ARBA" id="ARBA00004383"/>
    </source>
</evidence>
<dbReference type="PANTHER" id="PTHR33446:SF2">
    <property type="entry name" value="PROTEIN TONB"/>
    <property type="match status" value="1"/>
</dbReference>
<keyword evidence="10" id="KW-0735">Signal-anchor</keyword>
<dbReference type="InterPro" id="IPR006260">
    <property type="entry name" value="TonB/TolA_C"/>
</dbReference>